<dbReference type="Pfam" id="PF07690">
    <property type="entry name" value="MFS_1"/>
    <property type="match status" value="1"/>
</dbReference>
<dbReference type="STRING" id="329046.A0A1Y2CAT2"/>
<evidence type="ECO:0000313" key="9">
    <source>
        <dbReference type="EMBL" id="ORY44149.1"/>
    </source>
</evidence>
<dbReference type="PROSITE" id="PS50850">
    <property type="entry name" value="MFS"/>
    <property type="match status" value="1"/>
</dbReference>
<feature type="transmembrane region" description="Helical" evidence="6">
    <location>
        <begin position="221"/>
        <end position="246"/>
    </location>
</feature>
<evidence type="ECO:0000313" key="10">
    <source>
        <dbReference type="Proteomes" id="UP000193642"/>
    </source>
</evidence>
<dbReference type="CDD" id="cd17325">
    <property type="entry name" value="MFS_MdtG_SLC18_like"/>
    <property type="match status" value="1"/>
</dbReference>
<keyword evidence="10" id="KW-1185">Reference proteome</keyword>
<proteinExistence type="predicted"/>
<name>A0A1Y2CAT2_9FUNG</name>
<organism evidence="9 10">
    <name type="scientific">Rhizoclosmatium globosum</name>
    <dbReference type="NCBI Taxonomy" id="329046"/>
    <lineage>
        <taxon>Eukaryota</taxon>
        <taxon>Fungi</taxon>
        <taxon>Fungi incertae sedis</taxon>
        <taxon>Chytridiomycota</taxon>
        <taxon>Chytridiomycota incertae sedis</taxon>
        <taxon>Chytridiomycetes</taxon>
        <taxon>Chytridiales</taxon>
        <taxon>Chytriomycetaceae</taxon>
        <taxon>Rhizoclosmatium</taxon>
    </lineage>
</organism>
<comment type="subcellular location">
    <subcellularLocation>
        <location evidence="1">Membrane</location>
        <topology evidence="1">Multi-pass membrane protein</topology>
    </subcellularLocation>
</comment>
<feature type="signal peptide" evidence="7">
    <location>
        <begin position="1"/>
        <end position="18"/>
    </location>
</feature>
<evidence type="ECO:0000256" key="7">
    <source>
        <dbReference type="SAM" id="SignalP"/>
    </source>
</evidence>
<keyword evidence="2" id="KW-0813">Transport</keyword>
<keyword evidence="3 6" id="KW-0812">Transmembrane</keyword>
<feature type="transmembrane region" description="Helical" evidence="6">
    <location>
        <begin position="193"/>
        <end position="215"/>
    </location>
</feature>
<dbReference type="SUPFAM" id="SSF103473">
    <property type="entry name" value="MFS general substrate transporter"/>
    <property type="match status" value="1"/>
</dbReference>
<dbReference type="AlphaFoldDB" id="A0A1Y2CAT2"/>
<evidence type="ECO:0000256" key="4">
    <source>
        <dbReference type="ARBA" id="ARBA00022989"/>
    </source>
</evidence>
<comment type="caution">
    <text evidence="9">The sequence shown here is derived from an EMBL/GenBank/DDBJ whole genome shotgun (WGS) entry which is preliminary data.</text>
</comment>
<dbReference type="InterPro" id="IPR050930">
    <property type="entry name" value="MFS_Vesicular_Transporter"/>
</dbReference>
<dbReference type="PANTHER" id="PTHR23506:SF23">
    <property type="entry name" value="GH10249P"/>
    <property type="match status" value="1"/>
</dbReference>
<gene>
    <name evidence="9" type="ORF">BCR33DRAFT_717230</name>
</gene>
<dbReference type="InterPro" id="IPR036259">
    <property type="entry name" value="MFS_trans_sf"/>
</dbReference>
<feature type="transmembrane region" description="Helical" evidence="6">
    <location>
        <begin position="89"/>
        <end position="108"/>
    </location>
</feature>
<accession>A0A1Y2CAT2</accession>
<dbReference type="EMBL" id="MCGO01000023">
    <property type="protein sequence ID" value="ORY44149.1"/>
    <property type="molecule type" value="Genomic_DNA"/>
</dbReference>
<feature type="chain" id="PRO_5012372687" evidence="7">
    <location>
        <begin position="19"/>
        <end position="328"/>
    </location>
</feature>
<sequence>MVAALFVLWGSLLLFALSQSVIGLAVARFLQGVASCGVWVLGFALVADLYDGDESGLGLVMSYIFGGLSLGQLVGPPIGGWLYSAGKNWPYVFCALLVGVDLVGRLLIVEPKQTGEVGEEGREREALPEFSVHKMLQMRGLVIVCLLCLGLATVMTQLEPTLPLHFAALYDYNSAQIGTAFLAFVLPNIVGGYGLRITSMITLPIAAVALALFTIPITSLAWTISILVLNGITVGAAFAPVAPGIATSVPKEYNTMGYTLMNLVFSIGISVGPIVGAYSYEKLGWNAQQGIFTGVLVLFMPLVFWMPKVTKPEVVVSEEVGLESVSSK</sequence>
<feature type="transmembrane region" description="Helical" evidence="6">
    <location>
        <begin position="62"/>
        <end position="83"/>
    </location>
</feature>
<dbReference type="Proteomes" id="UP000193642">
    <property type="component" value="Unassembled WGS sequence"/>
</dbReference>
<evidence type="ECO:0000256" key="1">
    <source>
        <dbReference type="ARBA" id="ARBA00004141"/>
    </source>
</evidence>
<feature type="transmembrane region" description="Helical" evidence="6">
    <location>
        <begin position="28"/>
        <end position="50"/>
    </location>
</feature>
<dbReference type="InterPro" id="IPR020846">
    <property type="entry name" value="MFS_dom"/>
</dbReference>
<dbReference type="OrthoDB" id="5086884at2759"/>
<evidence type="ECO:0000256" key="6">
    <source>
        <dbReference type="SAM" id="Phobius"/>
    </source>
</evidence>
<feature type="transmembrane region" description="Helical" evidence="6">
    <location>
        <begin position="286"/>
        <end position="305"/>
    </location>
</feature>
<reference evidence="9 10" key="1">
    <citation type="submission" date="2016-07" db="EMBL/GenBank/DDBJ databases">
        <title>Pervasive Adenine N6-methylation of Active Genes in Fungi.</title>
        <authorList>
            <consortium name="DOE Joint Genome Institute"/>
            <person name="Mondo S.J."/>
            <person name="Dannebaum R.O."/>
            <person name="Kuo R.C."/>
            <person name="Labutti K."/>
            <person name="Haridas S."/>
            <person name="Kuo A."/>
            <person name="Salamov A."/>
            <person name="Ahrendt S.R."/>
            <person name="Lipzen A."/>
            <person name="Sullivan W."/>
            <person name="Andreopoulos W.B."/>
            <person name="Clum A."/>
            <person name="Lindquist E."/>
            <person name="Daum C."/>
            <person name="Ramamoorthy G.K."/>
            <person name="Gryganskyi A."/>
            <person name="Culley D."/>
            <person name="Magnuson J.K."/>
            <person name="James T.Y."/>
            <person name="O'Malley M.A."/>
            <person name="Stajich J.E."/>
            <person name="Spatafora J.W."/>
            <person name="Visel A."/>
            <person name="Grigoriev I.V."/>
        </authorList>
    </citation>
    <scope>NUCLEOTIDE SEQUENCE [LARGE SCALE GENOMIC DNA]</scope>
    <source>
        <strain evidence="9 10">JEL800</strain>
    </source>
</reference>
<dbReference type="InterPro" id="IPR011701">
    <property type="entry name" value="MFS"/>
</dbReference>
<dbReference type="Gene3D" id="1.20.1250.20">
    <property type="entry name" value="MFS general substrate transporter like domains"/>
    <property type="match status" value="1"/>
</dbReference>
<keyword evidence="5 6" id="KW-0472">Membrane</keyword>
<dbReference type="GO" id="GO:0016020">
    <property type="term" value="C:membrane"/>
    <property type="evidence" value="ECO:0007669"/>
    <property type="project" value="UniProtKB-SubCell"/>
</dbReference>
<feature type="domain" description="Major facilitator superfamily (MFS) profile" evidence="8">
    <location>
        <begin position="1"/>
        <end position="311"/>
    </location>
</feature>
<evidence type="ECO:0000259" key="8">
    <source>
        <dbReference type="PROSITE" id="PS50850"/>
    </source>
</evidence>
<dbReference type="GO" id="GO:0022857">
    <property type="term" value="F:transmembrane transporter activity"/>
    <property type="evidence" value="ECO:0007669"/>
    <property type="project" value="InterPro"/>
</dbReference>
<keyword evidence="7" id="KW-0732">Signal</keyword>
<protein>
    <submittedName>
        <fullName evidence="9">MFS general substrate transporter</fullName>
    </submittedName>
</protein>
<keyword evidence="4 6" id="KW-1133">Transmembrane helix</keyword>
<dbReference type="PANTHER" id="PTHR23506">
    <property type="entry name" value="GH10249P"/>
    <property type="match status" value="1"/>
</dbReference>
<evidence type="ECO:0000256" key="5">
    <source>
        <dbReference type="ARBA" id="ARBA00023136"/>
    </source>
</evidence>
<evidence type="ECO:0000256" key="3">
    <source>
        <dbReference type="ARBA" id="ARBA00022692"/>
    </source>
</evidence>
<feature type="transmembrane region" description="Helical" evidence="6">
    <location>
        <begin position="140"/>
        <end position="158"/>
    </location>
</feature>
<feature type="transmembrane region" description="Helical" evidence="6">
    <location>
        <begin position="258"/>
        <end position="280"/>
    </location>
</feature>
<evidence type="ECO:0000256" key="2">
    <source>
        <dbReference type="ARBA" id="ARBA00022448"/>
    </source>
</evidence>
<feature type="transmembrane region" description="Helical" evidence="6">
    <location>
        <begin position="164"/>
        <end position="186"/>
    </location>
</feature>